<feature type="region of interest" description="Disordered" evidence="1">
    <location>
        <begin position="37"/>
        <end position="67"/>
    </location>
</feature>
<keyword evidence="3" id="KW-1185">Reference proteome</keyword>
<protein>
    <recommendedName>
        <fullName evidence="4">Transposase</fullName>
    </recommendedName>
</protein>
<accession>A0ABX3XN42</accession>
<dbReference type="EMBL" id="MIGA01000068">
    <property type="protein sequence ID" value="OSY37357.1"/>
    <property type="molecule type" value="Genomic_DNA"/>
</dbReference>
<sequence length="343" mass="38424">MLDGRQWTVERREPELGRVHLVGDDGTRQPVTLRFLASHPNCRPSSRTAAQGSGRGRQPKTAQDLEPRRRELAACRLAHLLEVETGYRSGDPLRPEPGEPKPEYDPATTTLTARRLAKVAELAAMDRHQAKLLGLDRVGYRTLIRWDRRRREAGLMGCADDRWLRESGGHPSITEEIRAAIFAVRAETLHRSKVTMRTRARMIHQYVRETFPDRDVAVPSYQTLWVVWREWFGPGGSRQRYARSAELPSKNGHVLVHRPGQAYTDPPDDPVVTGAVLEIADRLLRSPDENAAAELLVPLVDEAKRIHQPISYPLRSPCGASIPLLVVLAFRPPPAHPLVGGGP</sequence>
<organism evidence="2 3">
    <name type="scientific">Streptomyces platensis</name>
    <dbReference type="NCBI Taxonomy" id="58346"/>
    <lineage>
        <taxon>Bacteria</taxon>
        <taxon>Bacillati</taxon>
        <taxon>Actinomycetota</taxon>
        <taxon>Actinomycetes</taxon>
        <taxon>Kitasatosporales</taxon>
        <taxon>Streptomycetaceae</taxon>
        <taxon>Streptomyces</taxon>
    </lineage>
</organism>
<gene>
    <name evidence="2" type="ORF">BG653_06506</name>
</gene>
<feature type="compositionally biased region" description="Basic and acidic residues" evidence="1">
    <location>
        <begin position="91"/>
        <end position="104"/>
    </location>
</feature>
<reference evidence="2 3" key="1">
    <citation type="submission" date="2016-09" db="EMBL/GenBank/DDBJ databases">
        <title>Streptomyces platensis DSM40041, a candidate organism with high potential of specific P450 cytochromes.</title>
        <authorList>
            <person name="Grumaz C."/>
            <person name="Vainshtein Y."/>
            <person name="Kirstahler P."/>
            <person name="Sohn K."/>
        </authorList>
    </citation>
    <scope>NUCLEOTIDE SEQUENCE [LARGE SCALE GENOMIC DNA]</scope>
    <source>
        <strain evidence="2 3">DSM 40041</strain>
    </source>
</reference>
<name>A0ABX3XN42_STRPT</name>
<evidence type="ECO:0000313" key="2">
    <source>
        <dbReference type="EMBL" id="OSY37357.1"/>
    </source>
</evidence>
<evidence type="ECO:0000256" key="1">
    <source>
        <dbReference type="SAM" id="MobiDB-lite"/>
    </source>
</evidence>
<proteinExistence type="predicted"/>
<evidence type="ECO:0000313" key="3">
    <source>
        <dbReference type="Proteomes" id="UP000194225"/>
    </source>
</evidence>
<feature type="region of interest" description="Disordered" evidence="1">
    <location>
        <begin position="86"/>
        <end position="107"/>
    </location>
</feature>
<evidence type="ECO:0008006" key="4">
    <source>
        <dbReference type="Google" id="ProtNLM"/>
    </source>
</evidence>
<dbReference type="Proteomes" id="UP000194225">
    <property type="component" value="Unassembled WGS sequence"/>
</dbReference>
<comment type="caution">
    <text evidence="2">The sequence shown here is derived from an EMBL/GenBank/DDBJ whole genome shotgun (WGS) entry which is preliminary data.</text>
</comment>